<name>A0ABV6XDH5_9ACTN</name>
<organism evidence="1 2">
    <name type="scientific">Streptacidiphilus alkalitolerans</name>
    <dbReference type="NCBI Taxonomy" id="3342712"/>
    <lineage>
        <taxon>Bacteria</taxon>
        <taxon>Bacillati</taxon>
        <taxon>Actinomycetota</taxon>
        <taxon>Actinomycetes</taxon>
        <taxon>Kitasatosporales</taxon>
        <taxon>Streptomycetaceae</taxon>
        <taxon>Streptacidiphilus</taxon>
    </lineage>
</organism>
<accession>A0ABV6XDH5</accession>
<evidence type="ECO:0000313" key="2">
    <source>
        <dbReference type="Proteomes" id="UP001592530"/>
    </source>
</evidence>
<protein>
    <submittedName>
        <fullName evidence="1">Uncharacterized protein</fullName>
    </submittedName>
</protein>
<reference evidence="1 2" key="1">
    <citation type="submission" date="2024-09" db="EMBL/GenBank/DDBJ databases">
        <authorList>
            <person name="Lee S.D."/>
        </authorList>
    </citation>
    <scope>NUCLEOTIDE SEQUENCE [LARGE SCALE GENOMIC DNA]</scope>
    <source>
        <strain evidence="1 2">N1-3</strain>
    </source>
</reference>
<dbReference type="Proteomes" id="UP001592530">
    <property type="component" value="Unassembled WGS sequence"/>
</dbReference>
<gene>
    <name evidence="1" type="ORF">ACEZDB_35690</name>
</gene>
<sequence length="204" mass="22282">MSAAITGYPMAGQSGAVASSIVLLCRWLTDYPAGGTVLSMLADPDFQERCGRCLTEPTAESIAEAVRVLSDQGRLAQQGPVVRLRPELLQALDVTSTQWTGDVVPGFKRKRYAMTTSFCPHGWPLNSNDVGYPGHQICASIFTPGRAAHPCEDLPVWRVVGETIGRRYTQFWCEAELPGEYRLVADQLWIPGPRPAHLEAGPTE</sequence>
<evidence type="ECO:0000313" key="1">
    <source>
        <dbReference type="EMBL" id="MFC1435989.1"/>
    </source>
</evidence>
<proteinExistence type="predicted"/>
<comment type="caution">
    <text evidence="1">The sequence shown here is derived from an EMBL/GenBank/DDBJ whole genome shotgun (WGS) entry which is preliminary data.</text>
</comment>
<dbReference type="EMBL" id="JBHEZY010000024">
    <property type="protein sequence ID" value="MFC1435989.1"/>
    <property type="molecule type" value="Genomic_DNA"/>
</dbReference>
<dbReference type="RefSeq" id="WP_380559365.1">
    <property type="nucleotide sequence ID" value="NZ_JBHEZY010000024.1"/>
</dbReference>